<proteinExistence type="inferred from homology"/>
<evidence type="ECO:0000259" key="4">
    <source>
        <dbReference type="PROSITE" id="PS51006"/>
    </source>
</evidence>
<dbReference type="PROSITE" id="PS51006">
    <property type="entry name" value="PABS_2"/>
    <property type="match status" value="1"/>
</dbReference>
<sequence>NYKRQLSDPGELPPGAYDMVIADLPDPSTSQLNRFYTTEFFGEVKRILTPTGVLSVSLGHYENYVSDELARLIAVTHRTLSESFDNIVIIPGGSITFVASDGPLVRDVSARIEQRGIPTLLVNRHYLKGVLTPDRIADVERAISQGAPVNRDFGPVLYYYHLLRWMSRFRVHYGVLAAVVGVLTAAYLFRIRPVPLAIFTTGFMVSVVVVLMLAFQVYFGSVYHKLGLIVTVFMLGLAVGSAWMNRTLQRRRRADLAKLELFLAAFAAAMPAGLIAVGHLQAGPVGQVAAQGALALLAFLLAVLVGMEFPLAAKEDFAGVTPTAGRIYTADFVGACLGALLVIAYAFFIPNKFDHQSNALLFW</sequence>
<dbReference type="InterPro" id="IPR029063">
    <property type="entry name" value="SAM-dependent_MTases_sf"/>
</dbReference>
<dbReference type="GO" id="GO:0016740">
    <property type="term" value="F:transferase activity"/>
    <property type="evidence" value="ECO:0007669"/>
    <property type="project" value="UniProtKB-KW"/>
</dbReference>
<feature type="non-terminal residue" evidence="5">
    <location>
        <position position="363"/>
    </location>
</feature>
<feature type="transmembrane region" description="Helical" evidence="3">
    <location>
        <begin position="225"/>
        <end position="244"/>
    </location>
</feature>
<comment type="caution">
    <text evidence="5">The sequence shown here is derived from an EMBL/GenBank/DDBJ whole genome shotgun (WGS) entry which is preliminary data.</text>
</comment>
<feature type="transmembrane region" description="Helical" evidence="3">
    <location>
        <begin position="328"/>
        <end position="348"/>
    </location>
</feature>
<feature type="transmembrane region" description="Helical" evidence="3">
    <location>
        <begin position="256"/>
        <end position="276"/>
    </location>
</feature>
<dbReference type="InterPro" id="IPR030374">
    <property type="entry name" value="PABS"/>
</dbReference>
<keyword evidence="3" id="KW-0812">Transmembrane</keyword>
<name>A0A0F8Z6L8_9ZZZZ</name>
<dbReference type="AlphaFoldDB" id="A0A0F8Z6L8"/>
<keyword evidence="2" id="KW-0808">Transferase</keyword>
<evidence type="ECO:0000256" key="1">
    <source>
        <dbReference type="ARBA" id="ARBA00007867"/>
    </source>
</evidence>
<gene>
    <name evidence="5" type="ORF">LCGC14_3008270</name>
</gene>
<evidence type="ECO:0000256" key="2">
    <source>
        <dbReference type="ARBA" id="ARBA00022679"/>
    </source>
</evidence>
<feature type="non-terminal residue" evidence="5">
    <location>
        <position position="1"/>
    </location>
</feature>
<accession>A0A0F8Z6L8</accession>
<evidence type="ECO:0000313" key="5">
    <source>
        <dbReference type="EMBL" id="KKK62044.1"/>
    </source>
</evidence>
<feature type="domain" description="PABS" evidence="4">
    <location>
        <begin position="1"/>
        <end position="110"/>
    </location>
</feature>
<dbReference type="SUPFAM" id="SSF53335">
    <property type="entry name" value="S-adenosyl-L-methionine-dependent methyltransferases"/>
    <property type="match status" value="1"/>
</dbReference>
<keyword evidence="3" id="KW-1133">Transmembrane helix</keyword>
<keyword evidence="3" id="KW-0472">Membrane</keyword>
<feature type="transmembrane region" description="Helical" evidence="3">
    <location>
        <begin position="288"/>
        <end position="307"/>
    </location>
</feature>
<reference evidence="5" key="1">
    <citation type="journal article" date="2015" name="Nature">
        <title>Complex archaea that bridge the gap between prokaryotes and eukaryotes.</title>
        <authorList>
            <person name="Spang A."/>
            <person name="Saw J.H."/>
            <person name="Jorgensen S.L."/>
            <person name="Zaremba-Niedzwiedzka K."/>
            <person name="Martijn J."/>
            <person name="Lind A.E."/>
            <person name="van Eijk R."/>
            <person name="Schleper C."/>
            <person name="Guy L."/>
            <person name="Ettema T.J."/>
        </authorList>
    </citation>
    <scope>NUCLEOTIDE SEQUENCE</scope>
</reference>
<dbReference type="EMBL" id="LAZR01062188">
    <property type="protein sequence ID" value="KKK62044.1"/>
    <property type="molecule type" value="Genomic_DNA"/>
</dbReference>
<feature type="transmembrane region" description="Helical" evidence="3">
    <location>
        <begin position="171"/>
        <end position="189"/>
    </location>
</feature>
<protein>
    <recommendedName>
        <fullName evidence="4">PABS domain-containing protein</fullName>
    </recommendedName>
</protein>
<evidence type="ECO:0000256" key="3">
    <source>
        <dbReference type="SAM" id="Phobius"/>
    </source>
</evidence>
<feature type="transmembrane region" description="Helical" evidence="3">
    <location>
        <begin position="196"/>
        <end position="219"/>
    </location>
</feature>
<comment type="similarity">
    <text evidence="1">Belongs to the spermidine/spermine synthase family.</text>
</comment>
<organism evidence="5">
    <name type="scientific">marine sediment metagenome</name>
    <dbReference type="NCBI Taxonomy" id="412755"/>
    <lineage>
        <taxon>unclassified sequences</taxon>
        <taxon>metagenomes</taxon>
        <taxon>ecological metagenomes</taxon>
    </lineage>
</organism>
<dbReference type="Gene3D" id="3.40.50.150">
    <property type="entry name" value="Vaccinia Virus protein VP39"/>
    <property type="match status" value="1"/>
</dbReference>